<dbReference type="GO" id="GO:1990904">
    <property type="term" value="C:ribonucleoprotein complex"/>
    <property type="evidence" value="ECO:0007669"/>
    <property type="project" value="UniProtKB-KW"/>
</dbReference>
<sequence length="515" mass="58192">MADVSQGQGEEIPPNMTLYINNLNEKIKIDQLKKSLHAVFSQFGKILDVLAFKTLKHKGQAWVIFEDVSSATNALRRMQGFPFYDKEMRIQYAKTKSDVIAKADGTFVPREKRKRHEEKGGKKRKEQLDPNQAAAGLNPGYAGATPPLSQLPYLGARPIVPEAPAPPNNILFIQNLPHDATTMMLQMLFNQYPDFILTYIWLKDFFYVQLVITGYGLSFYHSNTNYLPDCTYVSDMPCDFVGHVRRRRMRLCRPYDFLGYAWLSMLLRGLAKTCRHQCVFKGPRPGWQRDFGTLCSTLEGSIVLVFPNTDDSAKMEKIEQTTVTTNGINMHVASIGSGPGILFLHGFPSFGTHGATSSFHCHLLGTVVWIPIFVDTVTLTPPLRRLHTPISMSPDRVKALVNLRVAYQPRNPMVKPVEELRALFGDDTMSADSRNWELTAPWTGLPIKVPVKFIVGDQGITYHIPGVKEYIHDGGFKKDVPFLQEVVVMEGAAHFINQENPEEISMHIYDLIKKF</sequence>
<dbReference type="SUPFAM" id="SSF53474">
    <property type="entry name" value="alpha/beta-Hydrolases"/>
    <property type="match status" value="1"/>
</dbReference>
<keyword evidence="1" id="KW-0694">RNA-binding</keyword>
<dbReference type="Pfam" id="PF00076">
    <property type="entry name" value="RRM_1"/>
    <property type="match status" value="1"/>
</dbReference>
<protein>
    <submittedName>
        <fullName evidence="4">U1 small nuclear ribonucleoprotein A</fullName>
    </submittedName>
</protein>
<dbReference type="SUPFAM" id="SSF54928">
    <property type="entry name" value="RNA-binding domain, RBD"/>
    <property type="match status" value="2"/>
</dbReference>
<feature type="region of interest" description="Disordered" evidence="2">
    <location>
        <begin position="104"/>
        <end position="136"/>
    </location>
</feature>
<dbReference type="Gene3D" id="3.30.70.330">
    <property type="match status" value="1"/>
</dbReference>
<dbReference type="Gene3D" id="3.40.50.1820">
    <property type="entry name" value="alpha/beta hydrolase"/>
    <property type="match status" value="2"/>
</dbReference>
<dbReference type="FunFam" id="3.30.70.330:FF:000039">
    <property type="entry name" value="U1 small nuclear ribonucleoprotein A"/>
    <property type="match status" value="1"/>
</dbReference>
<evidence type="ECO:0000256" key="1">
    <source>
        <dbReference type="PROSITE-ProRule" id="PRU00176"/>
    </source>
</evidence>
<dbReference type="AlphaFoldDB" id="A0A6A3AGB0"/>
<dbReference type="InterPro" id="IPR035979">
    <property type="entry name" value="RBD_domain_sf"/>
</dbReference>
<keyword evidence="5" id="KW-1185">Reference proteome</keyword>
<dbReference type="CDD" id="cd12246">
    <property type="entry name" value="RRM1_U1A_like"/>
    <property type="match status" value="1"/>
</dbReference>
<dbReference type="Proteomes" id="UP000436088">
    <property type="component" value="Unassembled WGS sequence"/>
</dbReference>
<evidence type="ECO:0000313" key="4">
    <source>
        <dbReference type="EMBL" id="KAE8703601.1"/>
    </source>
</evidence>
<gene>
    <name evidence="4" type="ORF">F3Y22_tig00110467pilonHSYRG00121</name>
</gene>
<name>A0A6A3AGB0_HIBSY</name>
<feature type="compositionally biased region" description="Basic residues" evidence="2">
    <location>
        <begin position="111"/>
        <end position="125"/>
    </location>
</feature>
<proteinExistence type="predicted"/>
<organism evidence="4 5">
    <name type="scientific">Hibiscus syriacus</name>
    <name type="common">Rose of Sharon</name>
    <dbReference type="NCBI Taxonomy" id="106335"/>
    <lineage>
        <taxon>Eukaryota</taxon>
        <taxon>Viridiplantae</taxon>
        <taxon>Streptophyta</taxon>
        <taxon>Embryophyta</taxon>
        <taxon>Tracheophyta</taxon>
        <taxon>Spermatophyta</taxon>
        <taxon>Magnoliopsida</taxon>
        <taxon>eudicotyledons</taxon>
        <taxon>Gunneridae</taxon>
        <taxon>Pentapetalae</taxon>
        <taxon>rosids</taxon>
        <taxon>malvids</taxon>
        <taxon>Malvales</taxon>
        <taxon>Malvaceae</taxon>
        <taxon>Malvoideae</taxon>
        <taxon>Hibiscus</taxon>
    </lineage>
</organism>
<dbReference type="PROSITE" id="PS50102">
    <property type="entry name" value="RRM"/>
    <property type="match status" value="1"/>
</dbReference>
<dbReference type="InterPro" id="IPR012677">
    <property type="entry name" value="Nucleotide-bd_a/b_plait_sf"/>
</dbReference>
<dbReference type="GO" id="GO:0003723">
    <property type="term" value="F:RNA binding"/>
    <property type="evidence" value="ECO:0007669"/>
    <property type="project" value="UniProtKB-UniRule"/>
</dbReference>
<reference evidence="4" key="1">
    <citation type="submission" date="2019-09" db="EMBL/GenBank/DDBJ databases">
        <title>Draft genome information of white flower Hibiscus syriacus.</title>
        <authorList>
            <person name="Kim Y.-M."/>
        </authorList>
    </citation>
    <scope>NUCLEOTIDE SEQUENCE [LARGE SCALE GENOMIC DNA]</scope>
    <source>
        <strain evidence="4">YM2019G1</strain>
    </source>
</reference>
<comment type="caution">
    <text evidence="4">The sequence shown here is derived from an EMBL/GenBank/DDBJ whole genome shotgun (WGS) entry which is preliminary data.</text>
</comment>
<accession>A0A6A3AGB0</accession>
<dbReference type="InterPro" id="IPR029058">
    <property type="entry name" value="AB_hydrolase_fold"/>
</dbReference>
<evidence type="ECO:0000313" key="5">
    <source>
        <dbReference type="Proteomes" id="UP000436088"/>
    </source>
</evidence>
<evidence type="ECO:0000256" key="2">
    <source>
        <dbReference type="SAM" id="MobiDB-lite"/>
    </source>
</evidence>
<dbReference type="InterPro" id="IPR000504">
    <property type="entry name" value="RRM_dom"/>
</dbReference>
<dbReference type="PANTHER" id="PTHR43329">
    <property type="entry name" value="EPOXIDE HYDROLASE"/>
    <property type="match status" value="1"/>
</dbReference>
<feature type="domain" description="RRM" evidence="3">
    <location>
        <begin position="16"/>
        <end position="95"/>
    </location>
</feature>
<dbReference type="SMART" id="SM00360">
    <property type="entry name" value="RRM"/>
    <property type="match status" value="1"/>
</dbReference>
<dbReference type="EMBL" id="VEPZ02000998">
    <property type="protein sequence ID" value="KAE8703601.1"/>
    <property type="molecule type" value="Genomic_DNA"/>
</dbReference>
<evidence type="ECO:0000259" key="3">
    <source>
        <dbReference type="PROSITE" id="PS50102"/>
    </source>
</evidence>
<keyword evidence="4" id="KW-0687">Ribonucleoprotein</keyword>